<evidence type="ECO:0000256" key="1">
    <source>
        <dbReference type="SAM" id="Phobius"/>
    </source>
</evidence>
<feature type="transmembrane region" description="Helical" evidence="1">
    <location>
        <begin position="188"/>
        <end position="207"/>
    </location>
</feature>
<keyword evidence="1" id="KW-0812">Transmembrane</keyword>
<protein>
    <submittedName>
        <fullName evidence="2">Uncharacterized protein</fullName>
    </submittedName>
</protein>
<gene>
    <name evidence="2" type="ORF">L5014_25635</name>
</gene>
<dbReference type="Proteomes" id="UP001139308">
    <property type="component" value="Unassembled WGS sequence"/>
</dbReference>
<dbReference type="AlphaFoldDB" id="A0A9X1UKZ4"/>
<evidence type="ECO:0000313" key="2">
    <source>
        <dbReference type="EMBL" id="MCG5076691.1"/>
    </source>
</evidence>
<proteinExistence type="predicted"/>
<name>A0A9X1UKZ4_9BURK</name>
<keyword evidence="1" id="KW-0472">Membrane</keyword>
<keyword evidence="3" id="KW-1185">Reference proteome</keyword>
<evidence type="ECO:0000313" key="3">
    <source>
        <dbReference type="Proteomes" id="UP001139308"/>
    </source>
</evidence>
<comment type="caution">
    <text evidence="2">The sequence shown here is derived from an EMBL/GenBank/DDBJ whole genome shotgun (WGS) entry which is preliminary data.</text>
</comment>
<dbReference type="EMBL" id="JAKLJA010000026">
    <property type="protein sequence ID" value="MCG5076691.1"/>
    <property type="molecule type" value="Genomic_DNA"/>
</dbReference>
<reference evidence="2" key="1">
    <citation type="submission" date="2022-01" db="EMBL/GenBank/DDBJ databases">
        <title>Genome sequence and assembly of Parabukholderia sp. RG36.</title>
        <authorList>
            <person name="Chhetri G."/>
        </authorList>
    </citation>
    <scope>NUCLEOTIDE SEQUENCE</scope>
    <source>
        <strain evidence="2">RG36</strain>
    </source>
</reference>
<organism evidence="2 3">
    <name type="scientific">Paraburkholderia tagetis</name>
    <dbReference type="NCBI Taxonomy" id="2913261"/>
    <lineage>
        <taxon>Bacteria</taxon>
        <taxon>Pseudomonadati</taxon>
        <taxon>Pseudomonadota</taxon>
        <taxon>Betaproteobacteria</taxon>
        <taxon>Burkholderiales</taxon>
        <taxon>Burkholderiaceae</taxon>
        <taxon>Paraburkholderia</taxon>
    </lineage>
</organism>
<keyword evidence="1" id="KW-1133">Transmembrane helix</keyword>
<sequence length="220" mass="23500">MKIADRLERHLLGMAHMLCLVALVAAVVAMTALMFALAAPEKAGVAADPPVTATDVLASIPGSEAANDAISTESANDGASGMHIQAAAGLVIPAPLRQVLSGDNASQPLFDAWLGSVPLSDRQQFIDELSGVVARADQHAAAWEWDDRERYVAAAMNQYAHLKIERIASAETVIEAARNRIGQFRTSLGTLLGVAGFLTLLLVLMSIERNTRHLRIEREV</sequence>
<accession>A0A9X1UKZ4</accession>